<dbReference type="PROSITE" id="PS50975">
    <property type="entry name" value="ATP_GRASP"/>
    <property type="match status" value="1"/>
</dbReference>
<keyword evidence="1" id="KW-0547">Nucleotide-binding</keyword>
<dbReference type="SUPFAM" id="SSF56059">
    <property type="entry name" value="Glutathione synthetase ATP-binding domain-like"/>
    <property type="match status" value="1"/>
</dbReference>
<dbReference type="AlphaFoldDB" id="A0A372L973"/>
<dbReference type="InterPro" id="IPR011761">
    <property type="entry name" value="ATP-grasp"/>
</dbReference>
<evidence type="ECO:0000313" key="3">
    <source>
        <dbReference type="EMBL" id="RFU62092.1"/>
    </source>
</evidence>
<feature type="domain" description="ATP-grasp" evidence="2">
    <location>
        <begin position="117"/>
        <end position="353"/>
    </location>
</feature>
<accession>A0A372L973</accession>
<dbReference type="Pfam" id="PF14398">
    <property type="entry name" value="ATPgrasp_YheCD"/>
    <property type="match status" value="1"/>
</dbReference>
<keyword evidence="1" id="KW-0067">ATP-binding</keyword>
<protein>
    <submittedName>
        <fullName evidence="3">YheC/YheD family protein</fullName>
    </submittedName>
</protein>
<sequence>MAGKEAKLLSLGIMATRIHAEELYFTRIAQASEEAGILVFRFCPDQINIQEKTVYGDEYDYRSRQWVPKEIPIPDLIYDRNFRGLTWQSDEKIQWLKKETVFLGYGLPGKYQVFQILTQVDTLIEFLPPVNKVSSPEDIWRDLAADRKIMLKPEFGSRGTGIYLIESKANGWVVRMTKQEGGFERLFDKKTELDKWLRYLTAHYPYLTQRFLELSNVQHEPWDVRILVQKDSSNAWKERIRGVRIGRKHCITANLAAGAEVVPFNEMLNEFSPQLQHKIQESIEHIIQHLPHELETRFHRLFELGIDLGIDKKGDVWILDINSKPGRKIMERLDPENLHTLYKAPSLYSTFLMGELLKAGD</sequence>
<organism evidence="3 4">
    <name type="scientific">Peribacillus glennii</name>
    <dbReference type="NCBI Taxonomy" id="2303991"/>
    <lineage>
        <taxon>Bacteria</taxon>
        <taxon>Bacillati</taxon>
        <taxon>Bacillota</taxon>
        <taxon>Bacilli</taxon>
        <taxon>Bacillales</taxon>
        <taxon>Bacillaceae</taxon>
        <taxon>Peribacillus</taxon>
    </lineage>
</organism>
<name>A0A372L973_9BACI</name>
<dbReference type="Gene3D" id="3.30.470.20">
    <property type="entry name" value="ATP-grasp fold, B domain"/>
    <property type="match status" value="1"/>
</dbReference>
<evidence type="ECO:0000256" key="1">
    <source>
        <dbReference type="PROSITE-ProRule" id="PRU00409"/>
    </source>
</evidence>
<evidence type="ECO:0000313" key="4">
    <source>
        <dbReference type="Proteomes" id="UP000262939"/>
    </source>
</evidence>
<evidence type="ECO:0000259" key="2">
    <source>
        <dbReference type="PROSITE" id="PS50975"/>
    </source>
</evidence>
<gene>
    <name evidence="3" type="ORF">D0466_16040</name>
</gene>
<proteinExistence type="predicted"/>
<dbReference type="GO" id="GO:0005524">
    <property type="term" value="F:ATP binding"/>
    <property type="evidence" value="ECO:0007669"/>
    <property type="project" value="UniProtKB-UniRule"/>
</dbReference>
<dbReference type="InterPro" id="IPR026838">
    <property type="entry name" value="YheC/D"/>
</dbReference>
<dbReference type="GO" id="GO:0046872">
    <property type="term" value="F:metal ion binding"/>
    <property type="evidence" value="ECO:0007669"/>
    <property type="project" value="InterPro"/>
</dbReference>
<dbReference type="Proteomes" id="UP000262939">
    <property type="component" value="Unassembled WGS sequence"/>
</dbReference>
<reference evidence="3 4" key="1">
    <citation type="submission" date="2018-08" db="EMBL/GenBank/DDBJ databases">
        <title>Bacillus chawlae sp. nov., Bacillus glennii sp. nov., and Bacillus saganii sp. nov. Isolated from the Vehicle Assembly Building at Kennedy Space Center where the Viking Spacecraft were Assembled.</title>
        <authorList>
            <person name="Seuylemezian A."/>
            <person name="Vaishampayan P."/>
        </authorList>
    </citation>
    <scope>NUCLEOTIDE SEQUENCE [LARGE SCALE GENOMIC DNA]</scope>
    <source>
        <strain evidence="3 4">V44-8</strain>
    </source>
</reference>
<dbReference type="EMBL" id="QVTD01000011">
    <property type="protein sequence ID" value="RFU62092.1"/>
    <property type="molecule type" value="Genomic_DNA"/>
</dbReference>
<comment type="caution">
    <text evidence="3">The sequence shown here is derived from an EMBL/GenBank/DDBJ whole genome shotgun (WGS) entry which is preliminary data.</text>
</comment>
<keyword evidence="4" id="KW-1185">Reference proteome</keyword>